<keyword evidence="2" id="KW-1185">Reference proteome</keyword>
<evidence type="ECO:0000313" key="1">
    <source>
        <dbReference type="EMBL" id="UXI68756.1"/>
    </source>
</evidence>
<dbReference type="RefSeq" id="WP_261695715.1">
    <property type="nucleotide sequence ID" value="NZ_CP104694.1"/>
</dbReference>
<accession>A0ABY6BJG7</accession>
<organism evidence="1 2">
    <name type="scientific">Tahibacter amnicola</name>
    <dbReference type="NCBI Taxonomy" id="2976241"/>
    <lineage>
        <taxon>Bacteria</taxon>
        <taxon>Pseudomonadati</taxon>
        <taxon>Pseudomonadota</taxon>
        <taxon>Gammaproteobacteria</taxon>
        <taxon>Lysobacterales</taxon>
        <taxon>Rhodanobacteraceae</taxon>
        <taxon>Tahibacter</taxon>
    </lineage>
</organism>
<dbReference type="Proteomes" id="UP001064632">
    <property type="component" value="Chromosome"/>
</dbReference>
<gene>
    <name evidence="1" type="ORF">N4264_03635</name>
</gene>
<sequence length="125" mass="14190">MADHPAIRQLFQNHGLAAANDYVRVSMCLQLGCWDFALPELARRAMAMVTQSLQPGFDYSRLDALRLEIFRHLEQNADLLEHHLGEYWALTAALGMLSPDSEIDTLCEGYDWFSICLEGMRDQAS</sequence>
<protein>
    <submittedName>
        <fullName evidence="1">Uncharacterized protein</fullName>
    </submittedName>
</protein>
<dbReference type="EMBL" id="CP104694">
    <property type="protein sequence ID" value="UXI68756.1"/>
    <property type="molecule type" value="Genomic_DNA"/>
</dbReference>
<reference evidence="1" key="1">
    <citation type="submission" date="2022-09" db="EMBL/GenBank/DDBJ databases">
        <title>Tahibacter sp. nov., isolated from a fresh water.</title>
        <authorList>
            <person name="Baek J.H."/>
            <person name="Lee J.K."/>
            <person name="Kim J.M."/>
            <person name="Jeon C.O."/>
        </authorList>
    </citation>
    <scope>NUCLEOTIDE SEQUENCE</scope>
    <source>
        <strain evidence="1">W38</strain>
    </source>
</reference>
<name>A0ABY6BJG7_9GAMM</name>
<evidence type="ECO:0000313" key="2">
    <source>
        <dbReference type="Proteomes" id="UP001064632"/>
    </source>
</evidence>
<proteinExistence type="predicted"/>